<evidence type="ECO:0000313" key="11">
    <source>
        <dbReference type="Proteomes" id="UP000279799"/>
    </source>
</evidence>
<proteinExistence type="predicted"/>
<reference evidence="10 11" key="1">
    <citation type="submission" date="2018-12" db="EMBL/GenBank/DDBJ databases">
        <authorList>
            <consortium name="Pathogen Informatics"/>
        </authorList>
    </citation>
    <scope>NUCLEOTIDE SEQUENCE [LARGE SCALE GENOMIC DNA]</scope>
    <source>
        <strain evidence="10 11">NCTC12871</strain>
    </source>
</reference>
<dbReference type="PANTHER" id="PTHR40599:SF2">
    <property type="entry name" value="[CITRATE [PRO-3S]-LYASE] LIGASE"/>
    <property type="match status" value="1"/>
</dbReference>
<evidence type="ECO:0000259" key="9">
    <source>
        <dbReference type="PROSITE" id="PS51186"/>
    </source>
</evidence>
<dbReference type="EC" id="6.2.1.22" evidence="6 8"/>
<dbReference type="GO" id="GO:0008771">
    <property type="term" value="F:[citrate (pro-3S)-lyase] ligase activity"/>
    <property type="evidence" value="ECO:0007669"/>
    <property type="project" value="UniProtKB-EC"/>
</dbReference>
<evidence type="ECO:0000256" key="3">
    <source>
        <dbReference type="ARBA" id="ARBA00022840"/>
    </source>
</evidence>
<name>A0A448TT60_9PAST</name>
<dbReference type="EMBL" id="LR134510">
    <property type="protein sequence ID" value="VEJ09085.1"/>
    <property type="molecule type" value="Genomic_DNA"/>
</dbReference>
<dbReference type="RefSeq" id="WP_126598715.1">
    <property type="nucleotide sequence ID" value="NZ_LR134510.1"/>
</dbReference>
<dbReference type="SUPFAM" id="SSF52374">
    <property type="entry name" value="Nucleotidylyl transferase"/>
    <property type="match status" value="1"/>
</dbReference>
<keyword evidence="3 8" id="KW-0067">ATP-binding</keyword>
<evidence type="ECO:0000256" key="7">
    <source>
        <dbReference type="ARBA" id="ARBA00068968"/>
    </source>
</evidence>
<dbReference type="InterPro" id="IPR005216">
    <property type="entry name" value="Citrate_lyase_ligase"/>
</dbReference>
<dbReference type="Proteomes" id="UP000279799">
    <property type="component" value="Chromosome"/>
</dbReference>
<dbReference type="KEGG" id="adp:NCTC12871_00515"/>
<dbReference type="PANTHER" id="PTHR40599">
    <property type="entry name" value="[CITRATE [PRO-3S]-LYASE] LIGASE"/>
    <property type="match status" value="1"/>
</dbReference>
<dbReference type="Gene3D" id="3.40.630.30">
    <property type="match status" value="1"/>
</dbReference>
<dbReference type="OrthoDB" id="9779753at2"/>
<keyword evidence="2 8" id="KW-0547">Nucleotide-binding</keyword>
<dbReference type="FunFam" id="3.40.50.620:FF:000071">
    <property type="entry name" value="[Citrate [pro-3S]-lyase] ligase"/>
    <property type="match status" value="1"/>
</dbReference>
<keyword evidence="11" id="KW-1185">Reference proteome</keyword>
<dbReference type="InterPro" id="IPR016181">
    <property type="entry name" value="Acyl_CoA_acyltransferase"/>
</dbReference>
<dbReference type="InterPro" id="IPR000182">
    <property type="entry name" value="GNAT_dom"/>
</dbReference>
<dbReference type="CDD" id="cd02169">
    <property type="entry name" value="Citrate_lyase_ligase"/>
    <property type="match status" value="1"/>
</dbReference>
<feature type="domain" description="N-acetyltransferase" evidence="9">
    <location>
        <begin position="1"/>
        <end position="134"/>
    </location>
</feature>
<evidence type="ECO:0000256" key="6">
    <source>
        <dbReference type="ARBA" id="ARBA00066591"/>
    </source>
</evidence>
<protein>
    <recommendedName>
        <fullName evidence="7 8">[Citrate [pro-3S]-lyase] ligase</fullName>
        <ecNumber evidence="6 8">6.2.1.22</ecNumber>
    </recommendedName>
</protein>
<keyword evidence="1 8" id="KW-0436">Ligase</keyword>
<gene>
    <name evidence="10" type="primary">citC</name>
    <name evidence="10" type="ORF">NCTC12871_00515</name>
</gene>
<dbReference type="SUPFAM" id="SSF55729">
    <property type="entry name" value="Acyl-CoA N-acyltransferases (Nat)"/>
    <property type="match status" value="1"/>
</dbReference>
<dbReference type="NCBIfam" id="TIGR00124">
    <property type="entry name" value="cit_ly_ligase"/>
    <property type="match status" value="1"/>
</dbReference>
<evidence type="ECO:0000256" key="5">
    <source>
        <dbReference type="ARBA" id="ARBA00058086"/>
    </source>
</evidence>
<dbReference type="InterPro" id="IPR013166">
    <property type="entry name" value="Citrate_lyase_ligase_C"/>
</dbReference>
<sequence length="338" mass="39104">MNTVLSKCILKDNKNEVDKIKLFLHKNNLIIDEGIDNFIIYYQEDNIIACGGLDNNIIKCIAIDDNYRGENILLSLATELINKAYELGRKDLFIYTKPEYQKVFKSCGFYLISDALPYMVLLENSKTRLEKYCNKLSQNSIIAPHIGSIVMNANPFTLGHRYLVEFALTQCDFLHIFVVGENASTFSYDERFSLVEQGIADLRDKICLHKGSEYIISKATFPNYFIKDQGITDDCYAEIDLKLFREHIAPALHINQRFVAQEPFCPVTAKYNQEMHYWLEKAPLNKPAINVIEIERKAYNGMAISASYVRKLIKDKQWDEIIHLVPKTTFDYLLEKYS</sequence>
<dbReference type="SMART" id="SM00764">
    <property type="entry name" value="Citrate_ly_lig"/>
    <property type="match status" value="1"/>
</dbReference>
<dbReference type="GO" id="GO:0016747">
    <property type="term" value="F:acyltransferase activity, transferring groups other than amino-acyl groups"/>
    <property type="evidence" value="ECO:0007669"/>
    <property type="project" value="InterPro"/>
</dbReference>
<dbReference type="NCBIfam" id="TIGR00125">
    <property type="entry name" value="cyt_tran_rel"/>
    <property type="match status" value="1"/>
</dbReference>
<dbReference type="AlphaFoldDB" id="A0A448TT60"/>
<evidence type="ECO:0000256" key="4">
    <source>
        <dbReference type="ARBA" id="ARBA00051405"/>
    </source>
</evidence>
<evidence type="ECO:0000256" key="8">
    <source>
        <dbReference type="PIRNR" id="PIRNR005751"/>
    </source>
</evidence>
<evidence type="ECO:0000313" key="10">
    <source>
        <dbReference type="EMBL" id="VEJ09085.1"/>
    </source>
</evidence>
<comment type="catalytic activity">
    <reaction evidence="4 8">
        <text>holo-[citrate lyase ACP] + acetate + ATP = acetyl-[citrate lyase ACP] + AMP + diphosphate</text>
        <dbReference type="Rhea" id="RHEA:23788"/>
        <dbReference type="Rhea" id="RHEA-COMP:10158"/>
        <dbReference type="Rhea" id="RHEA-COMP:13710"/>
        <dbReference type="ChEBI" id="CHEBI:30089"/>
        <dbReference type="ChEBI" id="CHEBI:30616"/>
        <dbReference type="ChEBI" id="CHEBI:33019"/>
        <dbReference type="ChEBI" id="CHEBI:82683"/>
        <dbReference type="ChEBI" id="CHEBI:137976"/>
        <dbReference type="ChEBI" id="CHEBI:456215"/>
        <dbReference type="EC" id="6.2.1.22"/>
    </reaction>
</comment>
<dbReference type="InterPro" id="IPR014729">
    <property type="entry name" value="Rossmann-like_a/b/a_fold"/>
</dbReference>
<dbReference type="PIRSF" id="PIRSF005751">
    <property type="entry name" value="Acet_citr_lig"/>
    <property type="match status" value="1"/>
</dbReference>
<dbReference type="Pfam" id="PF08218">
    <property type="entry name" value="Citrate_ly_lig"/>
    <property type="match status" value="1"/>
</dbReference>
<dbReference type="PROSITE" id="PS51186">
    <property type="entry name" value="GNAT"/>
    <property type="match status" value="1"/>
</dbReference>
<dbReference type="Gene3D" id="3.40.50.620">
    <property type="entry name" value="HUPs"/>
    <property type="match status" value="1"/>
</dbReference>
<dbReference type="GO" id="GO:0005524">
    <property type="term" value="F:ATP binding"/>
    <property type="evidence" value="ECO:0007669"/>
    <property type="project" value="UniProtKB-UniRule"/>
</dbReference>
<comment type="function">
    <text evidence="5 8">Acetylation of prosthetic group (2-(5''-phosphoribosyl)-3'-dephosphocoenzyme-A) of the gamma subunit of citrate lyase.</text>
</comment>
<evidence type="ECO:0000256" key="2">
    <source>
        <dbReference type="ARBA" id="ARBA00022741"/>
    </source>
</evidence>
<evidence type="ECO:0000256" key="1">
    <source>
        <dbReference type="ARBA" id="ARBA00022598"/>
    </source>
</evidence>
<keyword evidence="10" id="KW-0456">Lyase</keyword>
<accession>A0A448TT60</accession>
<dbReference type="GO" id="GO:0016829">
    <property type="term" value="F:lyase activity"/>
    <property type="evidence" value="ECO:0007669"/>
    <property type="project" value="UniProtKB-KW"/>
</dbReference>
<dbReference type="InterPro" id="IPR004821">
    <property type="entry name" value="Cyt_trans-like"/>
</dbReference>
<organism evidence="10 11">
    <name type="scientific">Actinobacillus delphinicola</name>
    <dbReference type="NCBI Taxonomy" id="51161"/>
    <lineage>
        <taxon>Bacteria</taxon>
        <taxon>Pseudomonadati</taxon>
        <taxon>Pseudomonadota</taxon>
        <taxon>Gammaproteobacteria</taxon>
        <taxon>Pasteurellales</taxon>
        <taxon>Pasteurellaceae</taxon>
        <taxon>Actinobacillus</taxon>
    </lineage>
</organism>